<dbReference type="Proteomes" id="UP000266183">
    <property type="component" value="Chromosome"/>
</dbReference>
<dbReference type="OrthoDB" id="982844at2"/>
<evidence type="ECO:0000313" key="2">
    <source>
        <dbReference type="Proteomes" id="UP000266183"/>
    </source>
</evidence>
<name>A0A385SJQ5_9BACT</name>
<dbReference type="AlphaFoldDB" id="A0A385SJQ5"/>
<gene>
    <name evidence="1" type="ORF">D4L85_16050</name>
</gene>
<proteinExistence type="predicted"/>
<dbReference type="RefSeq" id="WP_119755244.1">
    <property type="nucleotide sequence ID" value="NZ_CP032382.1"/>
</dbReference>
<dbReference type="EMBL" id="CP032382">
    <property type="protein sequence ID" value="AYB31983.1"/>
    <property type="molecule type" value="Genomic_DNA"/>
</dbReference>
<evidence type="ECO:0000313" key="1">
    <source>
        <dbReference type="EMBL" id="AYB31983.1"/>
    </source>
</evidence>
<protein>
    <submittedName>
        <fullName evidence="1">Uncharacterized protein</fullName>
    </submittedName>
</protein>
<sequence length="70" mass="8080">MTREEILQTFLEDPLLIEKKHIAEEKIKDASFSQPSNNKLIEVIKLAITGNVEQEPEGVTSRKINQYLNR</sequence>
<keyword evidence="2" id="KW-1185">Reference proteome</keyword>
<dbReference type="KEGG" id="chk:D4L85_16050"/>
<reference evidence="2" key="1">
    <citation type="submission" date="2018-09" db="EMBL/GenBank/DDBJ databases">
        <title>Chryseolinea sp. KIS68-18 isolated from soil.</title>
        <authorList>
            <person name="Weon H.-Y."/>
            <person name="Kwon S.-W."/>
            <person name="Lee S.A."/>
        </authorList>
    </citation>
    <scope>NUCLEOTIDE SEQUENCE [LARGE SCALE GENOMIC DNA]</scope>
    <source>
        <strain evidence="2">KIS68-18</strain>
    </source>
</reference>
<organism evidence="1 2">
    <name type="scientific">Chryseolinea soli</name>
    <dbReference type="NCBI Taxonomy" id="2321403"/>
    <lineage>
        <taxon>Bacteria</taxon>
        <taxon>Pseudomonadati</taxon>
        <taxon>Bacteroidota</taxon>
        <taxon>Cytophagia</taxon>
        <taxon>Cytophagales</taxon>
        <taxon>Fulvivirgaceae</taxon>
        <taxon>Chryseolinea</taxon>
    </lineage>
</organism>
<accession>A0A385SJQ5</accession>